<dbReference type="Pfam" id="PF08367">
    <property type="entry name" value="M16C_assoc"/>
    <property type="match status" value="1"/>
</dbReference>
<feature type="compositionally biased region" description="Basic and acidic residues" evidence="1">
    <location>
        <begin position="516"/>
        <end position="529"/>
    </location>
</feature>
<evidence type="ECO:0000313" key="4">
    <source>
        <dbReference type="Proteomes" id="UP001341840"/>
    </source>
</evidence>
<evidence type="ECO:0000259" key="2">
    <source>
        <dbReference type="SMART" id="SM01264"/>
    </source>
</evidence>
<dbReference type="PANTHER" id="PTHR43016">
    <property type="entry name" value="PRESEQUENCE PROTEASE"/>
    <property type="match status" value="1"/>
</dbReference>
<reference evidence="3 4" key="1">
    <citation type="journal article" date="2023" name="Plants (Basel)">
        <title>Bridging the Gap: Combining Genomics and Transcriptomics Approaches to Understand Stylosanthes scabra, an Orphan Legume from the Brazilian Caatinga.</title>
        <authorList>
            <person name="Ferreira-Neto J.R.C."/>
            <person name="da Silva M.D."/>
            <person name="Binneck E."/>
            <person name="de Melo N.F."/>
            <person name="da Silva R.H."/>
            <person name="de Melo A.L.T.M."/>
            <person name="Pandolfi V."/>
            <person name="Bustamante F.O."/>
            <person name="Brasileiro-Vidal A.C."/>
            <person name="Benko-Iseppon A.M."/>
        </authorList>
    </citation>
    <scope>NUCLEOTIDE SEQUENCE [LARGE SCALE GENOMIC DNA]</scope>
    <source>
        <tissue evidence="3">Leaves</tissue>
    </source>
</reference>
<protein>
    <recommendedName>
        <fullName evidence="2">Peptidase M16C associated domain-containing protein</fullName>
    </recommendedName>
</protein>
<sequence>MTTLEKLSNEGFDMGAVEASMNTIEFSLRENNAGSFPRGLSLMLRSISKWIYDMNPFEPLKYEKPLQDLKSRLAKEGSKVVLSPLIEKFILNNPHRVTVEILLMKIFPCQPDPEKVARDEATEKEILQKVKSGMIKEDLAELTQATHDLRLKQETPDPPEALKAFPSLSLQDIPKEPIYVPIEVGDINGVKVLQHDLFTNDVLYTELVFDMSSLKQELLPFVPLFCELAVEGIWERRVCGGRLLVQKKRSMNSSLFGFVRYKIRDEVGRAVLRLNGWWANERLEEKLERSLVREAINPIQVDEVRRAIMKDWCEVVEVKMLGSFKVLITFDSKECMETIANSSFLLNHFVEVRSWSPGEGNTSRKAWIEVYGLPLHTWTLVSMAKVEEVWRNVIKVEENEDNQYNFFKVLIETGFDSMIQARMKVEVKGMDFLLYVKEMNGTKMISTLQREEGDDKEANVTVHTANERERNSPIVAVIDGGAVQEGTTDEGDGRMATGVRNEASNQKDSNANGSGSEHHVIEAHIENWKDGSNSLEGSPTRTKTWDDDRITEEII</sequence>
<dbReference type="InterPro" id="IPR013578">
    <property type="entry name" value="Peptidase_M16C_assoc"/>
</dbReference>
<organism evidence="3 4">
    <name type="scientific">Stylosanthes scabra</name>
    <dbReference type="NCBI Taxonomy" id="79078"/>
    <lineage>
        <taxon>Eukaryota</taxon>
        <taxon>Viridiplantae</taxon>
        <taxon>Streptophyta</taxon>
        <taxon>Embryophyta</taxon>
        <taxon>Tracheophyta</taxon>
        <taxon>Spermatophyta</taxon>
        <taxon>Magnoliopsida</taxon>
        <taxon>eudicotyledons</taxon>
        <taxon>Gunneridae</taxon>
        <taxon>Pentapetalae</taxon>
        <taxon>rosids</taxon>
        <taxon>fabids</taxon>
        <taxon>Fabales</taxon>
        <taxon>Fabaceae</taxon>
        <taxon>Papilionoideae</taxon>
        <taxon>50 kb inversion clade</taxon>
        <taxon>dalbergioids sensu lato</taxon>
        <taxon>Dalbergieae</taxon>
        <taxon>Pterocarpus clade</taxon>
        <taxon>Stylosanthes</taxon>
    </lineage>
</organism>
<comment type="caution">
    <text evidence="3">The sequence shown here is derived from an EMBL/GenBank/DDBJ whole genome shotgun (WGS) entry which is preliminary data.</text>
</comment>
<dbReference type="InterPro" id="IPR011249">
    <property type="entry name" value="Metalloenz_LuxS/M16"/>
</dbReference>
<dbReference type="PANTHER" id="PTHR43016:SF13">
    <property type="entry name" value="PRESEQUENCE PROTEASE, MITOCHONDRIAL"/>
    <property type="match status" value="1"/>
</dbReference>
<dbReference type="Gene3D" id="3.30.830.10">
    <property type="entry name" value="Metalloenzyme, LuxS/M16 peptidase-like"/>
    <property type="match status" value="2"/>
</dbReference>
<gene>
    <name evidence="3" type="ORF">PIB30_029952</name>
</gene>
<accession>A0ABU6WB55</accession>
<proteinExistence type="predicted"/>
<dbReference type="Proteomes" id="UP001341840">
    <property type="component" value="Unassembled WGS sequence"/>
</dbReference>
<keyword evidence="4" id="KW-1185">Reference proteome</keyword>
<feature type="compositionally biased region" description="Polar residues" evidence="1">
    <location>
        <begin position="530"/>
        <end position="542"/>
    </location>
</feature>
<feature type="domain" description="Peptidase M16C associated" evidence="2">
    <location>
        <begin position="109"/>
        <end position="348"/>
    </location>
</feature>
<feature type="compositionally biased region" description="Basic and acidic residues" evidence="1">
    <location>
        <begin position="543"/>
        <end position="555"/>
    </location>
</feature>
<dbReference type="SMART" id="SM01264">
    <property type="entry name" value="M16C_associated"/>
    <property type="match status" value="1"/>
</dbReference>
<evidence type="ECO:0000256" key="1">
    <source>
        <dbReference type="SAM" id="MobiDB-lite"/>
    </source>
</evidence>
<feature type="compositionally biased region" description="Polar residues" evidence="1">
    <location>
        <begin position="502"/>
        <end position="515"/>
    </location>
</feature>
<dbReference type="EMBL" id="JASCZI010181366">
    <property type="protein sequence ID" value="MED6182594.1"/>
    <property type="molecule type" value="Genomic_DNA"/>
</dbReference>
<name>A0ABU6WB55_9FABA</name>
<dbReference type="SUPFAM" id="SSF63411">
    <property type="entry name" value="LuxS/MPP-like metallohydrolase"/>
    <property type="match status" value="2"/>
</dbReference>
<evidence type="ECO:0000313" key="3">
    <source>
        <dbReference type="EMBL" id="MED6182594.1"/>
    </source>
</evidence>
<feature type="region of interest" description="Disordered" evidence="1">
    <location>
        <begin position="482"/>
        <end position="555"/>
    </location>
</feature>